<evidence type="ECO:0000313" key="1">
    <source>
        <dbReference type="Proteomes" id="UP000887579"/>
    </source>
</evidence>
<accession>A0AC34FVH3</accession>
<organism evidence="1 2">
    <name type="scientific">Panagrolaimus sp. ES5</name>
    <dbReference type="NCBI Taxonomy" id="591445"/>
    <lineage>
        <taxon>Eukaryota</taxon>
        <taxon>Metazoa</taxon>
        <taxon>Ecdysozoa</taxon>
        <taxon>Nematoda</taxon>
        <taxon>Chromadorea</taxon>
        <taxon>Rhabditida</taxon>
        <taxon>Tylenchina</taxon>
        <taxon>Panagrolaimomorpha</taxon>
        <taxon>Panagrolaimoidea</taxon>
        <taxon>Panagrolaimidae</taxon>
        <taxon>Panagrolaimus</taxon>
    </lineage>
</organism>
<protein>
    <submittedName>
        <fullName evidence="2">Uncharacterized protein</fullName>
    </submittedName>
</protein>
<dbReference type="WBParaSite" id="ES5_v2.g21326.t1">
    <property type="protein sequence ID" value="ES5_v2.g21326.t1"/>
    <property type="gene ID" value="ES5_v2.g21326"/>
</dbReference>
<evidence type="ECO:0000313" key="2">
    <source>
        <dbReference type="WBParaSite" id="ES5_v2.g21326.t1"/>
    </source>
</evidence>
<proteinExistence type="predicted"/>
<dbReference type="Proteomes" id="UP000887579">
    <property type="component" value="Unplaced"/>
</dbReference>
<name>A0AC34FVH3_9BILA</name>
<reference evidence="2" key="1">
    <citation type="submission" date="2022-11" db="UniProtKB">
        <authorList>
            <consortium name="WormBaseParasite"/>
        </authorList>
    </citation>
    <scope>IDENTIFICATION</scope>
</reference>
<sequence length="114" mass="12140">MLYENHLLKALNLTCQDGVVQSVTTNVTNVPFTGMLYCCKADLCNSQIPGVTIPTPRTLPPSETTIKTTVAQASSDSSTTVTTVSSTISNDGITVVPSISSFVIFVSIFFLAFE</sequence>